<keyword evidence="13 14" id="KW-0472">Membrane</keyword>
<dbReference type="PANTHER" id="PTHR45528:SF1">
    <property type="entry name" value="SENSOR HISTIDINE KINASE CPXA"/>
    <property type="match status" value="1"/>
</dbReference>
<evidence type="ECO:0000256" key="2">
    <source>
        <dbReference type="ARBA" id="ARBA00004651"/>
    </source>
</evidence>
<keyword evidence="6" id="KW-0808">Transferase</keyword>
<dbReference type="PROSITE" id="PS50109">
    <property type="entry name" value="HIS_KIN"/>
    <property type="match status" value="1"/>
</dbReference>
<dbReference type="SUPFAM" id="SSF55874">
    <property type="entry name" value="ATPase domain of HSP90 chaperone/DNA topoisomerase II/histidine kinase"/>
    <property type="match status" value="1"/>
</dbReference>
<keyword evidence="11 14" id="KW-1133">Transmembrane helix</keyword>
<evidence type="ECO:0000256" key="9">
    <source>
        <dbReference type="ARBA" id="ARBA00022777"/>
    </source>
</evidence>
<comment type="catalytic activity">
    <reaction evidence="1">
        <text>ATP + protein L-histidine = ADP + protein N-phospho-L-histidine.</text>
        <dbReference type="EC" id="2.7.13.3"/>
    </reaction>
</comment>
<dbReference type="EMBL" id="JACEGA010000001">
    <property type="protein sequence ID" value="MBB2181463.1"/>
    <property type="molecule type" value="Genomic_DNA"/>
</dbReference>
<feature type="domain" description="Histidine kinase" evidence="15">
    <location>
        <begin position="207"/>
        <end position="410"/>
    </location>
</feature>
<keyword evidence="12" id="KW-0902">Two-component regulatory system</keyword>
<dbReference type="InterPro" id="IPR003594">
    <property type="entry name" value="HATPase_dom"/>
</dbReference>
<evidence type="ECO:0000259" key="16">
    <source>
        <dbReference type="PROSITE" id="PS50885"/>
    </source>
</evidence>
<evidence type="ECO:0000256" key="3">
    <source>
        <dbReference type="ARBA" id="ARBA00012438"/>
    </source>
</evidence>
<gene>
    <name evidence="17" type="ORF">H0486_00965</name>
</gene>
<evidence type="ECO:0000256" key="4">
    <source>
        <dbReference type="ARBA" id="ARBA00022475"/>
    </source>
</evidence>
<comment type="subcellular location">
    <subcellularLocation>
        <location evidence="2">Cell membrane</location>
        <topology evidence="2">Multi-pass membrane protein</topology>
    </subcellularLocation>
</comment>
<dbReference type="PANTHER" id="PTHR45528">
    <property type="entry name" value="SENSOR HISTIDINE KINASE CPXA"/>
    <property type="match status" value="1"/>
</dbReference>
<sequence>MKLKVLMLVLSICLLITFVGVERYIGSQKYNSCDLTMINDLYKNIEYEMENSAVEEIESKYGCRILMREDPNYSNTLYRAIRNSDIILDYMDGDALLGKIIFPSNSNTFLQLKRNLAIVIAIVFAVTFIVLYTVLLLIYIRIIRPFQRLEHFAGRISAGNLDIPLTMDKSNYFGAFTESFDLMREELKRAKQGEYEANISKKELVAELSHDIKTPVSTIKALCELLEVTSTDEDMIKKLGTIHQKADVIDKLISNMFHATLEELEVLKIEPQEEYSTIILSMFEDLNHYNKIHIKNSLPGCLIYCDKLRLNQVIDNIVNNSYKYANTDIDVSFYEDGSFVNIEVRDYGDGVKKEDLLLVCEKFFRGSNASSHDGSGLGLYLAKLFMEGMEGKLECKTENGFVVRLGIKKI</sequence>
<dbReference type="InterPro" id="IPR036890">
    <property type="entry name" value="HATPase_C_sf"/>
</dbReference>
<dbReference type="RefSeq" id="WP_228351243.1">
    <property type="nucleotide sequence ID" value="NZ_JACEGA010000001.1"/>
</dbReference>
<dbReference type="Proteomes" id="UP000574276">
    <property type="component" value="Unassembled WGS sequence"/>
</dbReference>
<keyword evidence="9 17" id="KW-0418">Kinase</keyword>
<dbReference type="InterPro" id="IPR050398">
    <property type="entry name" value="HssS/ArlS-like"/>
</dbReference>
<evidence type="ECO:0000259" key="15">
    <source>
        <dbReference type="PROSITE" id="PS50109"/>
    </source>
</evidence>
<evidence type="ECO:0000313" key="18">
    <source>
        <dbReference type="Proteomes" id="UP000574276"/>
    </source>
</evidence>
<dbReference type="CDD" id="cd00082">
    <property type="entry name" value="HisKA"/>
    <property type="match status" value="1"/>
</dbReference>
<evidence type="ECO:0000256" key="13">
    <source>
        <dbReference type="ARBA" id="ARBA00023136"/>
    </source>
</evidence>
<evidence type="ECO:0000256" key="11">
    <source>
        <dbReference type="ARBA" id="ARBA00022989"/>
    </source>
</evidence>
<feature type="domain" description="HAMP" evidence="16">
    <location>
        <begin position="140"/>
        <end position="192"/>
    </location>
</feature>
<keyword evidence="8" id="KW-0547">Nucleotide-binding</keyword>
<dbReference type="InterPro" id="IPR003661">
    <property type="entry name" value="HisK_dim/P_dom"/>
</dbReference>
<dbReference type="SUPFAM" id="SSF47384">
    <property type="entry name" value="Homodimeric domain of signal transducing histidine kinase"/>
    <property type="match status" value="1"/>
</dbReference>
<keyword evidence="4" id="KW-1003">Cell membrane</keyword>
<keyword evidence="18" id="KW-1185">Reference proteome</keyword>
<evidence type="ECO:0000256" key="12">
    <source>
        <dbReference type="ARBA" id="ARBA00023012"/>
    </source>
</evidence>
<dbReference type="PRINTS" id="PR00344">
    <property type="entry name" value="BCTRLSENSOR"/>
</dbReference>
<evidence type="ECO:0000256" key="7">
    <source>
        <dbReference type="ARBA" id="ARBA00022692"/>
    </source>
</evidence>
<dbReference type="GO" id="GO:0000155">
    <property type="term" value="F:phosphorelay sensor kinase activity"/>
    <property type="evidence" value="ECO:0007669"/>
    <property type="project" value="InterPro"/>
</dbReference>
<evidence type="ECO:0000256" key="1">
    <source>
        <dbReference type="ARBA" id="ARBA00000085"/>
    </source>
</evidence>
<dbReference type="GO" id="GO:0005886">
    <property type="term" value="C:plasma membrane"/>
    <property type="evidence" value="ECO:0007669"/>
    <property type="project" value="UniProtKB-SubCell"/>
</dbReference>
<keyword evidence="7 14" id="KW-0812">Transmembrane</keyword>
<dbReference type="Gene3D" id="1.10.287.130">
    <property type="match status" value="1"/>
</dbReference>
<name>A0A839JUZ5_9FIRM</name>
<dbReference type="Gene3D" id="3.30.565.10">
    <property type="entry name" value="Histidine kinase-like ATPase, C-terminal domain"/>
    <property type="match status" value="1"/>
</dbReference>
<accession>A0A839JUZ5</accession>
<evidence type="ECO:0000313" key="17">
    <source>
        <dbReference type="EMBL" id="MBB2181463.1"/>
    </source>
</evidence>
<protein>
    <recommendedName>
        <fullName evidence="3">histidine kinase</fullName>
        <ecNumber evidence="3">2.7.13.3</ecNumber>
    </recommendedName>
</protein>
<evidence type="ECO:0000256" key="10">
    <source>
        <dbReference type="ARBA" id="ARBA00022840"/>
    </source>
</evidence>
<evidence type="ECO:0000256" key="6">
    <source>
        <dbReference type="ARBA" id="ARBA00022679"/>
    </source>
</evidence>
<dbReference type="Pfam" id="PF00512">
    <property type="entry name" value="HisKA"/>
    <property type="match status" value="1"/>
</dbReference>
<proteinExistence type="predicted"/>
<dbReference type="AlphaFoldDB" id="A0A839JUZ5"/>
<dbReference type="InterPro" id="IPR004358">
    <property type="entry name" value="Sig_transdc_His_kin-like_C"/>
</dbReference>
<evidence type="ECO:0000256" key="5">
    <source>
        <dbReference type="ARBA" id="ARBA00022553"/>
    </source>
</evidence>
<dbReference type="SMART" id="SM00388">
    <property type="entry name" value="HisKA"/>
    <property type="match status" value="1"/>
</dbReference>
<dbReference type="PROSITE" id="PS50885">
    <property type="entry name" value="HAMP"/>
    <property type="match status" value="1"/>
</dbReference>
<dbReference type="InterPro" id="IPR005467">
    <property type="entry name" value="His_kinase_dom"/>
</dbReference>
<dbReference type="GO" id="GO:0005524">
    <property type="term" value="F:ATP binding"/>
    <property type="evidence" value="ECO:0007669"/>
    <property type="project" value="UniProtKB-KW"/>
</dbReference>
<dbReference type="CDD" id="cd06225">
    <property type="entry name" value="HAMP"/>
    <property type="match status" value="1"/>
</dbReference>
<evidence type="ECO:0000256" key="14">
    <source>
        <dbReference type="SAM" id="Phobius"/>
    </source>
</evidence>
<dbReference type="SUPFAM" id="SSF158472">
    <property type="entry name" value="HAMP domain-like"/>
    <property type="match status" value="1"/>
</dbReference>
<dbReference type="Gene3D" id="6.10.340.10">
    <property type="match status" value="1"/>
</dbReference>
<dbReference type="SMART" id="SM00387">
    <property type="entry name" value="HATPase_c"/>
    <property type="match status" value="1"/>
</dbReference>
<dbReference type="Pfam" id="PF02518">
    <property type="entry name" value="HATPase_c"/>
    <property type="match status" value="1"/>
</dbReference>
<comment type="caution">
    <text evidence="17">The sequence shown here is derived from an EMBL/GenBank/DDBJ whole genome shotgun (WGS) entry which is preliminary data.</text>
</comment>
<organism evidence="17 18">
    <name type="scientific">Variimorphobacter saccharofermentans</name>
    <dbReference type="NCBI Taxonomy" id="2755051"/>
    <lineage>
        <taxon>Bacteria</taxon>
        <taxon>Bacillati</taxon>
        <taxon>Bacillota</taxon>
        <taxon>Clostridia</taxon>
        <taxon>Lachnospirales</taxon>
        <taxon>Lachnospiraceae</taxon>
        <taxon>Variimorphobacter</taxon>
    </lineage>
</organism>
<reference evidence="17 18" key="1">
    <citation type="submission" date="2020-07" db="EMBL/GenBank/DDBJ databases">
        <title>Characterization and genome sequencing of isolate MD1, a novel member within the family Lachnospiraceae.</title>
        <authorList>
            <person name="Rettenmaier R."/>
            <person name="Di Bello L."/>
            <person name="Zinser C."/>
            <person name="Scheitz K."/>
            <person name="Liebl W."/>
            <person name="Zverlov V."/>
        </authorList>
    </citation>
    <scope>NUCLEOTIDE SEQUENCE [LARGE SCALE GENOMIC DNA]</scope>
    <source>
        <strain evidence="17 18">MD1</strain>
    </source>
</reference>
<evidence type="ECO:0000256" key="8">
    <source>
        <dbReference type="ARBA" id="ARBA00022741"/>
    </source>
</evidence>
<dbReference type="EC" id="2.7.13.3" evidence="3"/>
<keyword evidence="5" id="KW-0597">Phosphoprotein</keyword>
<feature type="transmembrane region" description="Helical" evidence="14">
    <location>
        <begin position="116"/>
        <end position="140"/>
    </location>
</feature>
<dbReference type="InterPro" id="IPR003660">
    <property type="entry name" value="HAMP_dom"/>
</dbReference>
<dbReference type="InterPro" id="IPR036097">
    <property type="entry name" value="HisK_dim/P_sf"/>
</dbReference>
<keyword evidence="10" id="KW-0067">ATP-binding</keyword>